<feature type="domain" description="GATA-type" evidence="5">
    <location>
        <begin position="59"/>
        <end position="84"/>
    </location>
</feature>
<accession>A0AAW0JZ37</accession>
<gene>
    <name evidence="6" type="ORF">CFP56_027552</name>
</gene>
<dbReference type="InterPro" id="IPR002156">
    <property type="entry name" value="RNaseH_domain"/>
</dbReference>
<evidence type="ECO:0000313" key="7">
    <source>
        <dbReference type="Proteomes" id="UP000237347"/>
    </source>
</evidence>
<dbReference type="SUPFAM" id="SSF53098">
    <property type="entry name" value="Ribonuclease H-like"/>
    <property type="match status" value="1"/>
</dbReference>
<dbReference type="CDD" id="cd06222">
    <property type="entry name" value="RNase_H_like"/>
    <property type="match status" value="1"/>
</dbReference>
<dbReference type="InterPro" id="IPR036397">
    <property type="entry name" value="RNaseH_sf"/>
</dbReference>
<keyword evidence="2" id="KW-0238">DNA-binding</keyword>
<dbReference type="Proteomes" id="UP000237347">
    <property type="component" value="Unassembled WGS sequence"/>
</dbReference>
<evidence type="ECO:0000259" key="5">
    <source>
        <dbReference type="PROSITE" id="PS50114"/>
    </source>
</evidence>
<dbReference type="Pfam" id="PF13966">
    <property type="entry name" value="zf-RVT"/>
    <property type="match status" value="1"/>
</dbReference>
<protein>
    <submittedName>
        <fullName evidence="6">Ribonuclease h protein</fullName>
    </submittedName>
</protein>
<dbReference type="PANTHER" id="PTHR47074:SF11">
    <property type="entry name" value="REVERSE TRANSCRIPTASE-LIKE PROTEIN"/>
    <property type="match status" value="1"/>
</dbReference>
<dbReference type="PANTHER" id="PTHR47074">
    <property type="entry name" value="BNAC02G40300D PROTEIN"/>
    <property type="match status" value="1"/>
</dbReference>
<dbReference type="InterPro" id="IPR026960">
    <property type="entry name" value="RVT-Znf"/>
</dbReference>
<dbReference type="InterPro" id="IPR044730">
    <property type="entry name" value="RNase_H-like_dom_plant"/>
</dbReference>
<evidence type="ECO:0000256" key="4">
    <source>
        <dbReference type="PROSITE-ProRule" id="PRU00094"/>
    </source>
</evidence>
<sequence length="325" mass="37010">MGSRNGKFSVRSAYRLAQTTQEGGGQATSSEQSVARKIWRGIWSMNVPNKVKHFTWKVCRNILATKENLWKRKVTQEGLCEECGNMIESTTHLLWFCKQALAVWSHIVDRLLKWRDAFPDLMERVMMICWGIWRNRNEAKHGGKRKTEEFQVANEVRSKQEAQIREVVRWTGPKQGQYKVNCDAAVFTKSREVGFGVIIRDCAGLDVAALSKKRIGLTGAVKAEAKAMEVFVQFAKDVGIREATFEVKGIGDIPSSIQNIFYDIIQDLQTFRAAEVSHVKRQENALAHLLAQHALHVVDYNAWLDECPSFIEHTCAHDVIRFSTI</sequence>
<dbReference type="AlphaFoldDB" id="A0AAW0JZ37"/>
<dbReference type="InterPro" id="IPR000679">
    <property type="entry name" value="Znf_GATA"/>
</dbReference>
<dbReference type="Gene3D" id="3.30.420.10">
    <property type="entry name" value="Ribonuclease H-like superfamily/Ribonuclease H"/>
    <property type="match status" value="1"/>
</dbReference>
<evidence type="ECO:0000256" key="2">
    <source>
        <dbReference type="ARBA" id="ARBA00023125"/>
    </source>
</evidence>
<name>A0AAW0JZ37_QUESU</name>
<dbReference type="InterPro" id="IPR052929">
    <property type="entry name" value="RNase_H-like_EbsB-rel"/>
</dbReference>
<keyword evidence="4" id="KW-0863">Zinc-finger</keyword>
<dbReference type="GO" id="GO:0004523">
    <property type="term" value="F:RNA-DNA hybrid ribonuclease activity"/>
    <property type="evidence" value="ECO:0007669"/>
    <property type="project" value="InterPro"/>
</dbReference>
<dbReference type="EMBL" id="PKMF04000448">
    <property type="protein sequence ID" value="KAK7831246.1"/>
    <property type="molecule type" value="Genomic_DNA"/>
</dbReference>
<dbReference type="Pfam" id="PF13456">
    <property type="entry name" value="RVT_3"/>
    <property type="match status" value="1"/>
</dbReference>
<keyword evidence="1" id="KW-0805">Transcription regulation</keyword>
<dbReference type="InterPro" id="IPR012337">
    <property type="entry name" value="RNaseH-like_sf"/>
</dbReference>
<keyword evidence="3" id="KW-0804">Transcription</keyword>
<evidence type="ECO:0000256" key="1">
    <source>
        <dbReference type="ARBA" id="ARBA00023015"/>
    </source>
</evidence>
<comment type="caution">
    <text evidence="6">The sequence shown here is derived from an EMBL/GenBank/DDBJ whole genome shotgun (WGS) entry which is preliminary data.</text>
</comment>
<dbReference type="PROSITE" id="PS50114">
    <property type="entry name" value="GATA_ZN_FINGER_2"/>
    <property type="match status" value="1"/>
</dbReference>
<dbReference type="GO" id="GO:0043565">
    <property type="term" value="F:sequence-specific DNA binding"/>
    <property type="evidence" value="ECO:0007669"/>
    <property type="project" value="InterPro"/>
</dbReference>
<proteinExistence type="predicted"/>
<keyword evidence="7" id="KW-1185">Reference proteome</keyword>
<keyword evidence="4" id="KW-0862">Zinc</keyword>
<reference evidence="6 7" key="1">
    <citation type="journal article" date="2018" name="Sci. Data">
        <title>The draft genome sequence of cork oak.</title>
        <authorList>
            <person name="Ramos A.M."/>
            <person name="Usie A."/>
            <person name="Barbosa P."/>
            <person name="Barros P.M."/>
            <person name="Capote T."/>
            <person name="Chaves I."/>
            <person name="Simoes F."/>
            <person name="Abreu I."/>
            <person name="Carrasquinho I."/>
            <person name="Faro C."/>
            <person name="Guimaraes J.B."/>
            <person name="Mendonca D."/>
            <person name="Nobrega F."/>
            <person name="Rodrigues L."/>
            <person name="Saibo N.J.M."/>
            <person name="Varela M.C."/>
            <person name="Egas C."/>
            <person name="Matos J."/>
            <person name="Miguel C.M."/>
            <person name="Oliveira M.M."/>
            <person name="Ricardo C.P."/>
            <person name="Goncalves S."/>
        </authorList>
    </citation>
    <scope>NUCLEOTIDE SEQUENCE [LARGE SCALE GENOMIC DNA]</scope>
    <source>
        <strain evidence="7">cv. HL8</strain>
    </source>
</reference>
<organism evidence="6 7">
    <name type="scientific">Quercus suber</name>
    <name type="common">Cork oak</name>
    <dbReference type="NCBI Taxonomy" id="58331"/>
    <lineage>
        <taxon>Eukaryota</taxon>
        <taxon>Viridiplantae</taxon>
        <taxon>Streptophyta</taxon>
        <taxon>Embryophyta</taxon>
        <taxon>Tracheophyta</taxon>
        <taxon>Spermatophyta</taxon>
        <taxon>Magnoliopsida</taxon>
        <taxon>eudicotyledons</taxon>
        <taxon>Gunneridae</taxon>
        <taxon>Pentapetalae</taxon>
        <taxon>rosids</taxon>
        <taxon>fabids</taxon>
        <taxon>Fagales</taxon>
        <taxon>Fagaceae</taxon>
        <taxon>Quercus</taxon>
    </lineage>
</organism>
<dbReference type="GO" id="GO:0008270">
    <property type="term" value="F:zinc ion binding"/>
    <property type="evidence" value="ECO:0007669"/>
    <property type="project" value="UniProtKB-KW"/>
</dbReference>
<keyword evidence="4" id="KW-0479">Metal-binding</keyword>
<evidence type="ECO:0000256" key="3">
    <source>
        <dbReference type="ARBA" id="ARBA00023163"/>
    </source>
</evidence>
<dbReference type="GO" id="GO:0006355">
    <property type="term" value="P:regulation of DNA-templated transcription"/>
    <property type="evidence" value="ECO:0007669"/>
    <property type="project" value="InterPro"/>
</dbReference>
<evidence type="ECO:0000313" key="6">
    <source>
        <dbReference type="EMBL" id="KAK7831246.1"/>
    </source>
</evidence>